<sequence>MANGLTAQPLGQQAGFNWVFLIDVIVCLVLALFFLFYWNRAFATIVSYIIRAYTWHAYRAYIDITSLQLSLLGGRLFFKSIRYHGHNQTVLVHDGYITWRYWLRQVQDAEIFMKQRERPLKSPSRTSTDSLDEPVPASSARHSTARTRSRSRSRGARGDSTTSPSDSRSGSRIRSRSRNSSLGQAEAGKLPARPLLPCRIEVKVSGVEAFLYNQTPIYDTIIANLTGDPKTNAAPNAPADNVETDTFSSNQSPPEDEEKAAYTRSRHMDSQQFRTSFESQRPDPSAASRDRSSIPAFLRLFPVQIECKKAAAAVGNEHTPSVVTAKLDHAIGRIDADEAGSLDLYKLLFKFDFSNVNVAFKSNADFHTYQLQAAHHLSVTATPKKKKRSFFGLRIHRRIRKTVSFLRRLFTLHRDSNRSIRTASLLSNDELVDEAAPKLPGEAQWQGLARYLDDDPTNQSHEWDDVEYARSSQIVDCSKVKMNFYWDVPGPVLKQRSPLEQSDDVNGATPPEYGLDLFVEGGNITYGPWADRQRVILQQMFFPVSYCDARPAQRRTSDQIRLATVFKLYLCLEKDIVLRIPTRESSKDWHWQGRTETHRKDGASEPSLRKRSGKGSKKAGKGKKNAQKQQQQQAAGANVRPFGWIDVKVLADTTVNYYMDMYARKDRYCNLLDLDVKGTEIFSSVNHALLWRAGNLTMQADLSNPLGWNTLRKWLFKVTCHDLDLFILRDHMFLMTDLIADWAAGPPPDFYTFTPYEYGLDLNFNNFNLFLNGNDANIVNDPSDLEANNFLILRGEKLNCALSIPIDEYRPAQSGVTFDVTAHDLSLDLSNSVKMTLHTLLRDKRVATLKKLTLNGTQTFYSEQSPGLCDVLRMDIGGHELHLCLFGFLIRYFVNVKENYFGEFLHFKTLEEYQHSDGSAADTEANVIGRHNYRPANDLDVILCIKATRPTILLPSNIYSAETYVRAELPIASADLRVTNYYLDLQTDISPIAISWSGLSGKADLDASKPQILIDYASIVGHRLFGLPPTEPAYVDTWAVELGSVSGDCSLQFVENLAKAGRAFAFALADSENALPLAQTPPIPSITFLSLKTGSVCLWINDGLAATRICTDPIALSQNDRADKLFSSRMRLVIPNLTATCVEADSASRHHLKINEEPAKCMAYIQTSIELNTVSRKAHFHEEYRKQQQHIRRHDSRSKRAQFLIDRALDGNSIFDNFDQEIDGSDLPPPSMSLPGLPLPMVGPISRANKRAGTISSQSATGPMAYSVAEPPSPGTKADQQHPAFDSGGRTASDLSTVNLWSQFAAPDDHFSHVDVDLSQVPTFTNTVDYEDDVSLLSLSDGGYNFDANNDSDQHTLMIRLHPGIRVYVEPRISEPVLNIIDAVLPTRPIDVMDKFQIDVMSQVELGLLQRSSQSTMTELNLVIPSIDIRLCNDREGDMASIPSDMAHDQLDVNLSYLNLTLRQRRQAAKVDVDSMFSLHLTLESALTKLSNISAANLIQGDAIRLGVGDVLVWLVLSRTRSIHVSFKDLLAMVSGQQSTYLAAVFSKYAVIGTSIQKRADAIQRTAKARLRYLTDYLTGHSSVSADPPYLSRMTFVLRAFPDHFRNQDSWKIVARFRHIYDGLGRRDRAELENAIFKGWESTMKPSAILDQWAEWCSWDIPNIGKTHVFRMLLGDADAREPVDEVHPMELTLRVGNLHVSVESGHKSSDVSLGGLSLGLQIVPPSRPSGLMLVEENLRTKTIVQAHTALMMIRLDWEILDQAEDFIDIYCTQVAPAMDILPDDGGTNNVETDDNIFRQDIHIVVSNDRTVIELETINLRHVSEGENMQLSLIGTSRASEDYGSCISLLTTVGHASTELSSEYSKIYRTDLAAPNIYFDYRQRLNSDAIEINLGGSYKEMTISLQQGILDLLETADSVLADEVSYIKSLQQRVVEQHGYAPSKPKAKKPEKTFHFNVAFMAGKFAFTIALLQALNLSITGETANLKIRPKMGAETAFDIEAHLGEIEYALVRKQDGHTGQKATFHTPTASALVGVNISGDKVDLAVTAIIQRIMLEATSVQSALSIINRPEVQSVFKAMKNQVAEVQQRVTDIFPEKEPHPHTAAKGEKVFIYDVKSTLAGLKVVASAPAMSIGKARAELSFGFGSVRGVASNAGLKDSGGMPNVFVQIQDIGALLTLVENDKRHRCGYISLGISIDCSTHEEESGRLTREVKARSDALRVNIFAETACTVVDIVTHVQRKILDLDLSREVEYIRRLRHSREKRRRVDLDDAASQYADAASRHSIEVASPPPPMTDFSLDLRKIRVAWVTTPTTPGYREEDAHDLELSFTRISLMLQKQNEARLSIQNFQLQVVPKSHPGFDRADNSALLPEVVFTVRYATVSQGVKVAFNASGQALDLRLDAGFVLPVSLIHESMSQAISKYHAAAATWQTESSGDTTSRKNPFGDTRLVQLQADARFDGAHFRIQGDPPPQFHASMHQPPDTPTRVKSRRRRGSRPIIETSLRVPGIAVKLEFNSDDHPGKSSVLNGEIKVDASSNTVYPQLVPIVLQISDNVKQVVRKAEAHKDAKVTRKSSQVVLQEKAQDIIGQDSLLTKDPSALIGKLQLNLGLRICQQEFGLSCQPIARVNAKAQLEDIYITMNTINSEQFGHFFALSATFTKLGASVQHVYSRESTFSFEMESIALSLMNSKHLGAGSSGVSAVLKIAPTRTALNARQVQDLLLFREIWFPDELRSASAFSGTSQSHAQEEIMVQKYQHVSAAAAFPWSATISIADLAVDLDLGQSIGKSSFTIKNMWACSKKSSTWKQDLCIGLDAVGINSTGRMSGFVELEQIAVRSSIEWPTPDSTIHKAPLVQASIGFGRLRAKSSFDYQPFGFVDVEEFNLLMYNIRDRSNAPDRLVAILDGNKVFAFCTSTSAAQALGLYQAFDRLVQEKQTAYKESMRDLAHQLKRRSVSQFHQRPPSPTPSRPSLPQGDEKSKSKYPITLHSDVVVKLRQIAFGAFPGTFFDNQVLKLEASDVAARFAVGLEDDRIHSHLGMTLGQLQAALGSVKKVSVPKTLGDISIDEVIVNATGAKGGTILRVPRVVANMQTWQVPSENKIDFIFKSLFEGKVDVGWNYSRISQIRAMWNTHSRTLAARLGKALPESAVKIRSPSLSQQPDSGDDEAATKSDNDVDASKAPQHHQQPPAAPSTKETSADAALASAEQDGKITAVVNVPQSKYEYNALEPPVIETPQLRDMGEATPPLEWIGLHRDRLPNVTHQIVIVTLLEIAKEVEDAYDRILGSA</sequence>
<dbReference type="PANTHER" id="PTHR32085:SF3">
    <property type="entry name" value="PROTEIN CSF1"/>
    <property type="match status" value="1"/>
</dbReference>
<name>A0ABR3PGV7_9PEZI</name>
<comment type="caution">
    <text evidence="5">The sequence shown here is derived from an EMBL/GenBank/DDBJ whole genome shotgun (WGS) entry which is preliminary data.</text>
</comment>
<evidence type="ECO:0000313" key="5">
    <source>
        <dbReference type="EMBL" id="KAL1305383.1"/>
    </source>
</evidence>
<evidence type="ECO:0000313" key="6">
    <source>
        <dbReference type="Proteomes" id="UP001562354"/>
    </source>
</evidence>
<reference evidence="5 6" key="1">
    <citation type="submission" date="2024-07" db="EMBL/GenBank/DDBJ databases">
        <title>Draft sequence of the Neodothiora populina.</title>
        <authorList>
            <person name="Drown D.D."/>
            <person name="Schuette U.S."/>
            <person name="Buechlein A.B."/>
            <person name="Rusch D.R."/>
            <person name="Winton L.W."/>
            <person name="Adams G.A."/>
        </authorList>
    </citation>
    <scope>NUCLEOTIDE SEQUENCE [LARGE SCALE GENOMIC DNA]</scope>
    <source>
        <strain evidence="5 6">CPC 39397</strain>
    </source>
</reference>
<feature type="domain" description="Csf1 N-terminal" evidence="3">
    <location>
        <begin position="630"/>
        <end position="916"/>
    </location>
</feature>
<feature type="compositionally biased region" description="Low complexity" evidence="1">
    <location>
        <begin position="158"/>
        <end position="170"/>
    </location>
</feature>
<dbReference type="RefSeq" id="XP_069201656.1">
    <property type="nucleotide sequence ID" value="XM_069341571.1"/>
</dbReference>
<evidence type="ECO:0000256" key="1">
    <source>
        <dbReference type="SAM" id="MobiDB-lite"/>
    </source>
</evidence>
<keyword evidence="2" id="KW-0472">Membrane</keyword>
<proteinExistence type="predicted"/>
<feature type="region of interest" description="Disordered" evidence="1">
    <location>
        <begin position="3149"/>
        <end position="3204"/>
    </location>
</feature>
<feature type="compositionally biased region" description="Basic residues" evidence="1">
    <location>
        <begin position="143"/>
        <end position="155"/>
    </location>
</feature>
<dbReference type="Pfam" id="PF21678">
    <property type="entry name" value="Csf1_N"/>
    <property type="match status" value="2"/>
</dbReference>
<feature type="region of interest" description="Disordered" evidence="1">
    <location>
        <begin position="2951"/>
        <end position="2980"/>
    </location>
</feature>
<dbReference type="Proteomes" id="UP001562354">
    <property type="component" value="Unassembled WGS sequence"/>
</dbReference>
<dbReference type="InterPro" id="IPR048636">
    <property type="entry name" value="Csf1_N"/>
</dbReference>
<evidence type="ECO:0008006" key="7">
    <source>
        <dbReference type="Google" id="ProtNLM"/>
    </source>
</evidence>
<dbReference type="GeneID" id="95975978"/>
<keyword evidence="2" id="KW-1133">Transmembrane helix</keyword>
<protein>
    <recommendedName>
        <fullName evidence="7">Fermentation associated protein</fullName>
    </recommendedName>
</protein>
<feature type="compositionally biased region" description="Basic residues" evidence="1">
    <location>
        <begin position="609"/>
        <end position="626"/>
    </location>
</feature>
<gene>
    <name evidence="5" type="ORF">AAFC00_002276</name>
</gene>
<keyword evidence="6" id="KW-1185">Reference proteome</keyword>
<feature type="region of interest" description="Disordered" evidence="1">
    <location>
        <begin position="1268"/>
        <end position="1290"/>
    </location>
</feature>
<feature type="transmembrane region" description="Helical" evidence="2">
    <location>
        <begin position="18"/>
        <end position="39"/>
    </location>
</feature>
<feature type="region of interest" description="Disordered" evidence="1">
    <location>
        <begin position="588"/>
        <end position="635"/>
    </location>
</feature>
<evidence type="ECO:0000259" key="4">
    <source>
        <dbReference type="Pfam" id="PF25038"/>
    </source>
</evidence>
<feature type="domain" description="Csf1 C-terminal region" evidence="4">
    <location>
        <begin position="2496"/>
        <end position="3149"/>
    </location>
</feature>
<keyword evidence="2" id="KW-0812">Transmembrane</keyword>
<dbReference type="InterPro" id="IPR056779">
    <property type="entry name" value="Csf1_C"/>
</dbReference>
<feature type="compositionally biased region" description="Polar residues" evidence="1">
    <location>
        <begin position="270"/>
        <end position="279"/>
    </location>
</feature>
<feature type="domain" description="Csf1 C-terminal region" evidence="4">
    <location>
        <begin position="3213"/>
        <end position="3285"/>
    </location>
</feature>
<evidence type="ECO:0000259" key="3">
    <source>
        <dbReference type="Pfam" id="PF21678"/>
    </source>
</evidence>
<feature type="domain" description="Csf1 N-terminal" evidence="3">
    <location>
        <begin position="196"/>
        <end position="591"/>
    </location>
</feature>
<feature type="region of interest" description="Disordered" evidence="1">
    <location>
        <begin position="117"/>
        <end position="188"/>
    </location>
</feature>
<feature type="compositionally biased region" description="Polar residues" evidence="1">
    <location>
        <begin position="244"/>
        <end position="253"/>
    </location>
</feature>
<feature type="compositionally biased region" description="Basic and acidic residues" evidence="1">
    <location>
        <begin position="588"/>
        <end position="603"/>
    </location>
</feature>
<feature type="region of interest" description="Disordered" evidence="1">
    <location>
        <begin position="2471"/>
        <end position="2495"/>
    </location>
</feature>
<accession>A0ABR3PGV7</accession>
<dbReference type="Pfam" id="PF25038">
    <property type="entry name" value="Csf1_C"/>
    <property type="match status" value="2"/>
</dbReference>
<feature type="compositionally biased region" description="Basic and acidic residues" evidence="1">
    <location>
        <begin position="3166"/>
        <end position="3176"/>
    </location>
</feature>
<evidence type="ECO:0000256" key="2">
    <source>
        <dbReference type="SAM" id="Phobius"/>
    </source>
</evidence>
<organism evidence="5 6">
    <name type="scientific">Neodothiora populina</name>
    <dbReference type="NCBI Taxonomy" id="2781224"/>
    <lineage>
        <taxon>Eukaryota</taxon>
        <taxon>Fungi</taxon>
        <taxon>Dikarya</taxon>
        <taxon>Ascomycota</taxon>
        <taxon>Pezizomycotina</taxon>
        <taxon>Dothideomycetes</taxon>
        <taxon>Dothideomycetidae</taxon>
        <taxon>Dothideales</taxon>
        <taxon>Dothioraceae</taxon>
        <taxon>Neodothiora</taxon>
    </lineage>
</organism>
<dbReference type="EMBL" id="JBFMKM010000007">
    <property type="protein sequence ID" value="KAL1305383.1"/>
    <property type="molecule type" value="Genomic_DNA"/>
</dbReference>
<dbReference type="InterPro" id="IPR029636">
    <property type="entry name" value="Csf1"/>
</dbReference>
<dbReference type="PANTHER" id="PTHR32085">
    <property type="entry name" value="PROTEIN CSF1"/>
    <property type="match status" value="1"/>
</dbReference>
<feature type="region of interest" description="Disordered" evidence="1">
    <location>
        <begin position="229"/>
        <end position="290"/>
    </location>
</feature>